<name>A0ABR4LWE5_9EURO</name>
<organism evidence="2 3">
    <name type="scientific">Aspergillus lucknowensis</name>
    <dbReference type="NCBI Taxonomy" id="176173"/>
    <lineage>
        <taxon>Eukaryota</taxon>
        <taxon>Fungi</taxon>
        <taxon>Dikarya</taxon>
        <taxon>Ascomycota</taxon>
        <taxon>Pezizomycotina</taxon>
        <taxon>Eurotiomycetes</taxon>
        <taxon>Eurotiomycetidae</taxon>
        <taxon>Eurotiales</taxon>
        <taxon>Aspergillaceae</taxon>
        <taxon>Aspergillus</taxon>
        <taxon>Aspergillus subgen. Nidulantes</taxon>
    </lineage>
</organism>
<sequence length="66" mass="7085">MTTEYFDSFNNALFGAEDVNLGLGPAHAVVALVVSVLVVLGRVSSVPNRSHLPCLMVYCSYPTEGR</sequence>
<keyword evidence="1" id="KW-0472">Membrane</keyword>
<reference evidence="2 3" key="1">
    <citation type="submission" date="2024-07" db="EMBL/GenBank/DDBJ databases">
        <title>Section-level genome sequencing and comparative genomics of Aspergillus sections Usti and Cavernicolus.</title>
        <authorList>
            <consortium name="Lawrence Berkeley National Laboratory"/>
            <person name="Nybo J.L."/>
            <person name="Vesth T.C."/>
            <person name="Theobald S."/>
            <person name="Frisvad J.C."/>
            <person name="Larsen T.O."/>
            <person name="Kjaerboelling I."/>
            <person name="Rothschild-Mancinelli K."/>
            <person name="Lyhne E.K."/>
            <person name="Kogle M.E."/>
            <person name="Barry K."/>
            <person name="Clum A."/>
            <person name="Na H."/>
            <person name="Ledsgaard L."/>
            <person name="Lin J."/>
            <person name="Lipzen A."/>
            <person name="Kuo A."/>
            <person name="Riley R."/>
            <person name="Mondo S."/>
            <person name="Labutti K."/>
            <person name="Haridas S."/>
            <person name="Pangalinan J."/>
            <person name="Salamov A.A."/>
            <person name="Simmons B.A."/>
            <person name="Magnuson J.K."/>
            <person name="Chen J."/>
            <person name="Drula E."/>
            <person name="Henrissat B."/>
            <person name="Wiebenga A."/>
            <person name="Lubbers R.J."/>
            <person name="Gomes A.C."/>
            <person name="Macurrencykelacurrency M.R."/>
            <person name="Stajich J."/>
            <person name="Grigoriev I.V."/>
            <person name="Mortensen U.H."/>
            <person name="De Vries R.P."/>
            <person name="Baker S.E."/>
            <person name="Andersen M.R."/>
        </authorList>
    </citation>
    <scope>NUCLEOTIDE SEQUENCE [LARGE SCALE GENOMIC DNA]</scope>
    <source>
        <strain evidence="2 3">CBS 449.75</strain>
    </source>
</reference>
<keyword evidence="1" id="KW-0812">Transmembrane</keyword>
<dbReference type="Proteomes" id="UP001610432">
    <property type="component" value="Unassembled WGS sequence"/>
</dbReference>
<evidence type="ECO:0000313" key="3">
    <source>
        <dbReference type="Proteomes" id="UP001610432"/>
    </source>
</evidence>
<proteinExistence type="predicted"/>
<accession>A0ABR4LWE5</accession>
<dbReference type="GeneID" id="98150007"/>
<keyword evidence="1" id="KW-1133">Transmembrane helix</keyword>
<evidence type="ECO:0000313" key="2">
    <source>
        <dbReference type="EMBL" id="KAL2868861.1"/>
    </source>
</evidence>
<gene>
    <name evidence="2" type="ORF">BJX67DRAFT_40081</name>
</gene>
<feature type="transmembrane region" description="Helical" evidence="1">
    <location>
        <begin position="20"/>
        <end position="40"/>
    </location>
</feature>
<keyword evidence="3" id="KW-1185">Reference proteome</keyword>
<comment type="caution">
    <text evidence="2">The sequence shown here is derived from an EMBL/GenBank/DDBJ whole genome shotgun (WGS) entry which is preliminary data.</text>
</comment>
<protein>
    <submittedName>
        <fullName evidence="2">Uncharacterized protein</fullName>
    </submittedName>
</protein>
<dbReference type="EMBL" id="JBFXLQ010000012">
    <property type="protein sequence ID" value="KAL2868861.1"/>
    <property type="molecule type" value="Genomic_DNA"/>
</dbReference>
<evidence type="ECO:0000256" key="1">
    <source>
        <dbReference type="SAM" id="Phobius"/>
    </source>
</evidence>
<dbReference type="RefSeq" id="XP_070887840.1">
    <property type="nucleotide sequence ID" value="XM_071034935.1"/>
</dbReference>